<dbReference type="GO" id="GO:0005886">
    <property type="term" value="C:plasma membrane"/>
    <property type="evidence" value="ECO:0007669"/>
    <property type="project" value="TreeGrafter"/>
</dbReference>
<dbReference type="Pfam" id="PF03799">
    <property type="entry name" value="FtsQ_DivIB_C"/>
    <property type="match status" value="1"/>
</dbReference>
<dbReference type="STRING" id="574650.SAMN04487966_104176"/>
<evidence type="ECO:0000256" key="2">
    <source>
        <dbReference type="ARBA" id="ARBA00022618"/>
    </source>
</evidence>
<dbReference type="Gene3D" id="3.10.20.310">
    <property type="entry name" value="membrane protein fhac"/>
    <property type="match status" value="1"/>
</dbReference>
<feature type="domain" description="POTRA" evidence="9">
    <location>
        <begin position="70"/>
        <end position="137"/>
    </location>
</feature>
<evidence type="ECO:0000256" key="6">
    <source>
        <dbReference type="SAM" id="MobiDB-lite"/>
    </source>
</evidence>
<keyword evidence="5" id="KW-0131">Cell cycle</keyword>
<evidence type="ECO:0000256" key="7">
    <source>
        <dbReference type="SAM" id="Phobius"/>
    </source>
</evidence>
<dbReference type="RefSeq" id="WP_177227870.1">
    <property type="nucleotide sequence ID" value="NZ_FPCG01000004.1"/>
</dbReference>
<dbReference type="InterPro" id="IPR013685">
    <property type="entry name" value="POTRA_FtsQ_type"/>
</dbReference>
<dbReference type="PANTHER" id="PTHR37820:SF1">
    <property type="entry name" value="CELL DIVISION PROTEIN FTSQ"/>
    <property type="match status" value="1"/>
</dbReference>
<dbReference type="InterPro" id="IPR005548">
    <property type="entry name" value="Cell_div_FtsQ/DivIB_C"/>
</dbReference>
<dbReference type="AlphaFoldDB" id="A0A1I7MKS3"/>
<feature type="region of interest" description="Disordered" evidence="6">
    <location>
        <begin position="1"/>
        <end position="34"/>
    </location>
</feature>
<evidence type="ECO:0000256" key="4">
    <source>
        <dbReference type="ARBA" id="ARBA00022989"/>
    </source>
</evidence>
<keyword evidence="3 7" id="KW-0812">Transmembrane</keyword>
<evidence type="ECO:0000313" key="11">
    <source>
        <dbReference type="Proteomes" id="UP000198881"/>
    </source>
</evidence>
<feature type="transmembrane region" description="Helical" evidence="7">
    <location>
        <begin position="44"/>
        <end position="65"/>
    </location>
</feature>
<evidence type="ECO:0000256" key="1">
    <source>
        <dbReference type="ARBA" id="ARBA00022475"/>
    </source>
</evidence>
<evidence type="ECO:0000256" key="5">
    <source>
        <dbReference type="ARBA" id="ARBA00023306"/>
    </source>
</evidence>
<dbReference type="InterPro" id="IPR050487">
    <property type="entry name" value="FtsQ_DivIB"/>
</dbReference>
<accession>A0A1I7MKS3</accession>
<reference evidence="10 11" key="1">
    <citation type="submission" date="2016-10" db="EMBL/GenBank/DDBJ databases">
        <authorList>
            <person name="de Groot N.N."/>
        </authorList>
    </citation>
    <scope>NUCLEOTIDE SEQUENCE [LARGE SCALE GENOMIC DNA]</scope>
    <source>
        <strain evidence="10 11">CGMCC 1.7054</strain>
    </source>
</reference>
<dbReference type="Proteomes" id="UP000198881">
    <property type="component" value="Unassembled WGS sequence"/>
</dbReference>
<evidence type="ECO:0000313" key="10">
    <source>
        <dbReference type="EMBL" id="SFV22526.1"/>
    </source>
</evidence>
<keyword evidence="2 10" id="KW-0132">Cell division</keyword>
<dbReference type="GO" id="GO:0051301">
    <property type="term" value="P:cell division"/>
    <property type="evidence" value="ECO:0007669"/>
    <property type="project" value="UniProtKB-KW"/>
</dbReference>
<keyword evidence="4 7" id="KW-1133">Transmembrane helix</keyword>
<dbReference type="Pfam" id="PF08478">
    <property type="entry name" value="POTRA_1"/>
    <property type="match status" value="1"/>
</dbReference>
<organism evidence="10 11">
    <name type="scientific">Micrococcus terreus</name>
    <dbReference type="NCBI Taxonomy" id="574650"/>
    <lineage>
        <taxon>Bacteria</taxon>
        <taxon>Bacillati</taxon>
        <taxon>Actinomycetota</taxon>
        <taxon>Actinomycetes</taxon>
        <taxon>Micrococcales</taxon>
        <taxon>Micrococcaceae</taxon>
        <taxon>Micrococcus</taxon>
    </lineage>
</organism>
<proteinExistence type="predicted"/>
<keyword evidence="1" id="KW-1003">Cell membrane</keyword>
<feature type="compositionally biased region" description="Low complexity" evidence="6">
    <location>
        <begin position="7"/>
        <end position="25"/>
    </location>
</feature>
<gene>
    <name evidence="10" type="ORF">SAMN04487966_104176</name>
</gene>
<dbReference type="EMBL" id="FPCG01000004">
    <property type="protein sequence ID" value="SFV22526.1"/>
    <property type="molecule type" value="Genomic_DNA"/>
</dbReference>
<evidence type="ECO:0000259" key="9">
    <source>
        <dbReference type="Pfam" id="PF08478"/>
    </source>
</evidence>
<name>A0A1I7MKS3_9MICC</name>
<evidence type="ECO:0000256" key="3">
    <source>
        <dbReference type="ARBA" id="ARBA00022692"/>
    </source>
</evidence>
<sequence>MVGERPGSSGTAESTDSSESTDSDGQVLEFPETDHRQRLRRRRIGLITGISAAVLLGILVAVLYFSPLLALRTIQVSGTDLLPRAQAERLLQPLIGRPLPQVGTREVEELLAQEAAVDQVRVQAQPPSGIAVEITEHVPVAVVPRGQQATLYSASGQALAEASRDEAESRGLPVVSSVNDVQNPEVFSAITQVLGSLPADIRGQMVSASASTVDSVRLTLDDDRTVLWGNAEDAEAKVAVLRALMKAEADAEAPADEFDVSIPDQPVTR</sequence>
<keyword evidence="7" id="KW-0472">Membrane</keyword>
<dbReference type="PANTHER" id="PTHR37820">
    <property type="entry name" value="CELL DIVISION PROTEIN DIVIB"/>
    <property type="match status" value="1"/>
</dbReference>
<keyword evidence="11" id="KW-1185">Reference proteome</keyword>
<feature type="domain" description="Cell division protein FtsQ/DivIB C-terminal" evidence="8">
    <location>
        <begin position="142"/>
        <end position="248"/>
    </location>
</feature>
<evidence type="ECO:0000259" key="8">
    <source>
        <dbReference type="Pfam" id="PF03799"/>
    </source>
</evidence>
<protein>
    <submittedName>
        <fullName evidence="10">Cell division protein FtsQ</fullName>
    </submittedName>
</protein>